<keyword evidence="4" id="KW-0804">Transcription</keyword>
<dbReference type="InterPro" id="IPR009057">
    <property type="entry name" value="Homeodomain-like_sf"/>
</dbReference>
<feature type="region of interest" description="Disordered" evidence="6">
    <location>
        <begin position="1"/>
        <end position="33"/>
    </location>
</feature>
<proteinExistence type="predicted"/>
<name>A0A6I3IYG2_9ACTN</name>
<dbReference type="InterPro" id="IPR036271">
    <property type="entry name" value="Tet_transcr_reg_TetR-rel_C_sf"/>
</dbReference>
<dbReference type="GO" id="GO:0000976">
    <property type="term" value="F:transcription cis-regulatory region binding"/>
    <property type="evidence" value="ECO:0007669"/>
    <property type="project" value="TreeGrafter"/>
</dbReference>
<dbReference type="PROSITE" id="PS50977">
    <property type="entry name" value="HTH_TETR_2"/>
    <property type="match status" value="1"/>
</dbReference>
<protein>
    <submittedName>
        <fullName evidence="8">TetR family transcriptional regulator</fullName>
    </submittedName>
</protein>
<dbReference type="InterPro" id="IPR001647">
    <property type="entry name" value="HTH_TetR"/>
</dbReference>
<feature type="domain" description="HTH tetR-type" evidence="7">
    <location>
        <begin position="33"/>
        <end position="93"/>
    </location>
</feature>
<accession>A0A6I3IYG2</accession>
<dbReference type="EMBL" id="WLCI01000002">
    <property type="protein sequence ID" value="MTB93711.1"/>
    <property type="molecule type" value="Genomic_DNA"/>
</dbReference>
<evidence type="ECO:0000259" key="7">
    <source>
        <dbReference type="PROSITE" id="PS50977"/>
    </source>
</evidence>
<dbReference type="InterPro" id="IPR050109">
    <property type="entry name" value="HTH-type_TetR-like_transc_reg"/>
</dbReference>
<feature type="DNA-binding region" description="H-T-H motif" evidence="5">
    <location>
        <begin position="56"/>
        <end position="75"/>
    </location>
</feature>
<keyword evidence="1" id="KW-0678">Repressor</keyword>
<dbReference type="InterPro" id="IPR041490">
    <property type="entry name" value="KstR2_TetR_C"/>
</dbReference>
<dbReference type="AlphaFoldDB" id="A0A6I3IYG2"/>
<dbReference type="Pfam" id="PF17932">
    <property type="entry name" value="TetR_C_24"/>
    <property type="match status" value="1"/>
</dbReference>
<organism evidence="8 9">
    <name type="scientific">Nocardioides marmotae</name>
    <dbReference type="NCBI Taxonomy" id="2663857"/>
    <lineage>
        <taxon>Bacteria</taxon>
        <taxon>Bacillati</taxon>
        <taxon>Actinomycetota</taxon>
        <taxon>Actinomycetes</taxon>
        <taxon>Propionibacteriales</taxon>
        <taxon>Nocardioidaceae</taxon>
        <taxon>Nocardioides</taxon>
    </lineage>
</organism>
<dbReference type="Pfam" id="PF00440">
    <property type="entry name" value="TetR_N"/>
    <property type="match status" value="1"/>
</dbReference>
<evidence type="ECO:0000256" key="4">
    <source>
        <dbReference type="ARBA" id="ARBA00023163"/>
    </source>
</evidence>
<reference evidence="8 9" key="1">
    <citation type="submission" date="2019-10" db="EMBL/GenBank/DDBJ databases">
        <title>Nocardioides novel species isolated from the excrement of Marmot.</title>
        <authorList>
            <person name="Zhang G."/>
        </authorList>
    </citation>
    <scope>NUCLEOTIDE SEQUENCE [LARGE SCALE GENOMIC DNA]</scope>
    <source>
        <strain evidence="9">zg-579</strain>
    </source>
</reference>
<comment type="caution">
    <text evidence="8">The sequence shown here is derived from an EMBL/GenBank/DDBJ whole genome shotgun (WGS) entry which is preliminary data.</text>
</comment>
<dbReference type="Gene3D" id="1.10.357.10">
    <property type="entry name" value="Tetracycline Repressor, domain 2"/>
    <property type="match status" value="1"/>
</dbReference>
<sequence>MPPLAQDQLARGQPVVAASQKSKRSRDDQSTLRKRHAEVVAAASKVFYAKGYEGTTIQDIADELGILKGSVYYYITSKEEVLYEVLQDVHAAGLEALREASEVEGDPLERIRSVVSTLSEFNAKHRVRMAILLRELQVLDPKRRREIVAERDHYEEVLRGLIEEAQEAGLADPDLDPKITTRAIMGMINTIYQWYRPSGGLKPASIGAQYADLAVRAVASR</sequence>
<keyword evidence="9" id="KW-1185">Reference proteome</keyword>
<evidence type="ECO:0000256" key="2">
    <source>
        <dbReference type="ARBA" id="ARBA00023015"/>
    </source>
</evidence>
<dbReference type="PANTHER" id="PTHR30055">
    <property type="entry name" value="HTH-TYPE TRANSCRIPTIONAL REGULATOR RUTR"/>
    <property type="match status" value="1"/>
</dbReference>
<evidence type="ECO:0000256" key="6">
    <source>
        <dbReference type="SAM" id="MobiDB-lite"/>
    </source>
</evidence>
<evidence type="ECO:0000313" key="9">
    <source>
        <dbReference type="Proteomes" id="UP000433406"/>
    </source>
</evidence>
<dbReference type="GO" id="GO:0003700">
    <property type="term" value="F:DNA-binding transcription factor activity"/>
    <property type="evidence" value="ECO:0007669"/>
    <property type="project" value="TreeGrafter"/>
</dbReference>
<gene>
    <name evidence="8" type="ORF">GGQ22_01310</name>
</gene>
<keyword evidence="3 5" id="KW-0238">DNA-binding</keyword>
<keyword evidence="2" id="KW-0805">Transcription regulation</keyword>
<dbReference type="PRINTS" id="PR00455">
    <property type="entry name" value="HTHTETR"/>
</dbReference>
<evidence type="ECO:0000256" key="5">
    <source>
        <dbReference type="PROSITE-ProRule" id="PRU00335"/>
    </source>
</evidence>
<dbReference type="SUPFAM" id="SSF46689">
    <property type="entry name" value="Homeodomain-like"/>
    <property type="match status" value="1"/>
</dbReference>
<evidence type="ECO:0000313" key="8">
    <source>
        <dbReference type="EMBL" id="MTB93711.1"/>
    </source>
</evidence>
<evidence type="ECO:0000256" key="1">
    <source>
        <dbReference type="ARBA" id="ARBA00022491"/>
    </source>
</evidence>
<dbReference type="Proteomes" id="UP000433406">
    <property type="component" value="Unassembled WGS sequence"/>
</dbReference>
<dbReference type="PANTHER" id="PTHR30055:SF175">
    <property type="entry name" value="HTH-TYPE TRANSCRIPTIONAL REPRESSOR KSTR2"/>
    <property type="match status" value="1"/>
</dbReference>
<evidence type="ECO:0000256" key="3">
    <source>
        <dbReference type="ARBA" id="ARBA00023125"/>
    </source>
</evidence>
<dbReference type="SUPFAM" id="SSF48498">
    <property type="entry name" value="Tetracyclin repressor-like, C-terminal domain"/>
    <property type="match status" value="1"/>
</dbReference>